<sequence length="60" mass="6609">MSRDANGSAGKIGKKVFSNVAGLMTYAAQCQSSMRGTFKNSPETGKYWAYFVMMKPSRSF</sequence>
<comment type="caution">
    <text evidence="1">The sequence shown here is derived from an EMBL/GenBank/DDBJ whole genome shotgun (WGS) entry which is preliminary data.</text>
</comment>
<name>A0A364K992_9BACL</name>
<protein>
    <submittedName>
        <fullName evidence="1">Uncharacterized protein</fullName>
    </submittedName>
</protein>
<keyword evidence="2" id="KW-1185">Reference proteome</keyword>
<accession>A0A364K992</accession>
<dbReference type="EMBL" id="QJKK01000001">
    <property type="protein sequence ID" value="RAL26861.1"/>
    <property type="molecule type" value="Genomic_DNA"/>
</dbReference>
<gene>
    <name evidence="1" type="ORF">DL897_02090</name>
</gene>
<dbReference type="AlphaFoldDB" id="A0A364K992"/>
<evidence type="ECO:0000313" key="1">
    <source>
        <dbReference type="EMBL" id="RAL26861.1"/>
    </source>
</evidence>
<proteinExistence type="predicted"/>
<reference evidence="1 2" key="1">
    <citation type="submission" date="2018-06" db="EMBL/GenBank/DDBJ databases">
        <title>Thermoflavimicrobium daqus sp. nov., a thermophilic microbe isolated from Moutai-flavour Daqu.</title>
        <authorList>
            <person name="Wang X."/>
            <person name="Zhou H."/>
        </authorList>
    </citation>
    <scope>NUCLEOTIDE SEQUENCE [LARGE SCALE GENOMIC DNA]</scope>
    <source>
        <strain evidence="1 2">FBKL4.011</strain>
    </source>
</reference>
<organism evidence="1 2">
    <name type="scientific">Thermoflavimicrobium daqui</name>
    <dbReference type="NCBI Taxonomy" id="2137476"/>
    <lineage>
        <taxon>Bacteria</taxon>
        <taxon>Bacillati</taxon>
        <taxon>Bacillota</taxon>
        <taxon>Bacilli</taxon>
        <taxon>Bacillales</taxon>
        <taxon>Thermoactinomycetaceae</taxon>
        <taxon>Thermoflavimicrobium</taxon>
    </lineage>
</organism>
<evidence type="ECO:0000313" key="2">
    <source>
        <dbReference type="Proteomes" id="UP000251213"/>
    </source>
</evidence>
<dbReference type="Proteomes" id="UP000251213">
    <property type="component" value="Unassembled WGS sequence"/>
</dbReference>
<reference evidence="1 2" key="2">
    <citation type="submission" date="2018-06" db="EMBL/GenBank/DDBJ databases">
        <authorList>
            <person name="Zhirakovskaya E."/>
        </authorList>
    </citation>
    <scope>NUCLEOTIDE SEQUENCE [LARGE SCALE GENOMIC DNA]</scope>
    <source>
        <strain evidence="1 2">FBKL4.011</strain>
    </source>
</reference>